<evidence type="ECO:0000313" key="2">
    <source>
        <dbReference type="Proteomes" id="UP000261560"/>
    </source>
</evidence>
<dbReference type="GO" id="GO:0005085">
    <property type="term" value="F:guanyl-nucleotide exchange factor activity"/>
    <property type="evidence" value="ECO:0007669"/>
    <property type="project" value="InterPro"/>
</dbReference>
<dbReference type="GeneTree" id="ENSGT00940000157469"/>
<keyword evidence="2" id="KW-1185">Reference proteome</keyword>
<reference evidence="1" key="2">
    <citation type="submission" date="2025-09" db="UniProtKB">
        <authorList>
            <consortium name="Ensembl"/>
        </authorList>
    </citation>
    <scope>IDENTIFICATION</scope>
</reference>
<evidence type="ECO:0000313" key="1">
    <source>
        <dbReference type="Ensembl" id="ENSOMEP00000013291.1"/>
    </source>
</evidence>
<dbReference type="GO" id="GO:0007264">
    <property type="term" value="P:small GTPase-mediated signal transduction"/>
    <property type="evidence" value="ECO:0007669"/>
    <property type="project" value="InterPro"/>
</dbReference>
<accession>A0A3B3C5T0</accession>
<reference evidence="1" key="1">
    <citation type="submission" date="2025-08" db="UniProtKB">
        <authorList>
            <consortium name="Ensembl"/>
        </authorList>
    </citation>
    <scope>IDENTIFICATION</scope>
</reference>
<dbReference type="InterPro" id="IPR026791">
    <property type="entry name" value="DOCK"/>
</dbReference>
<organism evidence="1 2">
    <name type="scientific">Oryzias melastigma</name>
    <name type="common">Marine medaka</name>
    <dbReference type="NCBI Taxonomy" id="30732"/>
    <lineage>
        <taxon>Eukaryota</taxon>
        <taxon>Metazoa</taxon>
        <taxon>Chordata</taxon>
        <taxon>Craniata</taxon>
        <taxon>Vertebrata</taxon>
        <taxon>Euteleostomi</taxon>
        <taxon>Actinopterygii</taxon>
        <taxon>Neopterygii</taxon>
        <taxon>Teleostei</taxon>
        <taxon>Neoteleostei</taxon>
        <taxon>Acanthomorphata</taxon>
        <taxon>Ovalentaria</taxon>
        <taxon>Atherinomorphae</taxon>
        <taxon>Beloniformes</taxon>
        <taxon>Adrianichthyidae</taxon>
        <taxon>Oryziinae</taxon>
        <taxon>Oryzias</taxon>
    </lineage>
</organism>
<dbReference type="PANTHER" id="PTHR23317">
    <property type="entry name" value="DEDICATOR OF CYTOKINESIS DOCK"/>
    <property type="match status" value="1"/>
</dbReference>
<dbReference type="PaxDb" id="30732-ENSOMEP00000013291"/>
<dbReference type="STRING" id="30732.ENSOMEP00000013291"/>
<protein>
    <recommendedName>
        <fullName evidence="3">Dedicator of cytokinesis C/D N-terminal domain-containing protein</fullName>
    </recommendedName>
</protein>
<sequence length="170" mass="19679">MPFAWSVRYVFKDNHGTLDRESRFSPLFKQESNKISTDDLIKLVTEYKRAEKTSKLQTVPGTLDIAMDNVPLEHPNCVTSSYVPIKPFEESSTRQPTVEVEEFVQDTIKFTQPYRVYKNQIYVYPKHLKYDSQKSFAKVSFAWRGKILSGLCTLTHQSQKNGSPVHRLVT</sequence>
<dbReference type="PANTHER" id="PTHR23317:SF71">
    <property type="entry name" value="DEDICATOR OF CYTOKINESIS PROTEIN 10"/>
    <property type="match status" value="1"/>
</dbReference>
<dbReference type="OMA" id="YNTEEHQ"/>
<dbReference type="GO" id="GO:0030334">
    <property type="term" value="P:regulation of cell migration"/>
    <property type="evidence" value="ECO:0007669"/>
    <property type="project" value="TreeGrafter"/>
</dbReference>
<dbReference type="Ensembl" id="ENSOMET00000020886.1">
    <property type="protein sequence ID" value="ENSOMEP00000013291.1"/>
    <property type="gene ID" value="ENSOMEG00000014747.1"/>
</dbReference>
<name>A0A3B3C5T0_ORYME</name>
<evidence type="ECO:0008006" key="3">
    <source>
        <dbReference type="Google" id="ProtNLM"/>
    </source>
</evidence>
<dbReference type="GO" id="GO:0060997">
    <property type="term" value="P:dendritic spine morphogenesis"/>
    <property type="evidence" value="ECO:0007669"/>
    <property type="project" value="TreeGrafter"/>
</dbReference>
<dbReference type="AlphaFoldDB" id="A0A3B3C5T0"/>
<proteinExistence type="predicted"/>
<dbReference type="Proteomes" id="UP000261560">
    <property type="component" value="Unplaced"/>
</dbReference>